<protein>
    <submittedName>
        <fullName evidence="2">Uncharacterized protein</fullName>
    </submittedName>
</protein>
<keyword evidence="3" id="KW-1185">Reference proteome</keyword>
<reference evidence="2 3" key="1">
    <citation type="journal article" date="2015" name="Genome Announc.">
        <title>Draft Genome Sequences of Marine Isolates of Thalassomonas viridans and Thalassomonas actiniarum.</title>
        <authorList>
            <person name="Olonade I."/>
            <person name="van Zyl L.J."/>
            <person name="Trindade M."/>
        </authorList>
    </citation>
    <scope>NUCLEOTIDE SEQUENCE [LARGE SCALE GENOMIC DNA]</scope>
    <source>
        <strain evidence="2 3">XOM25</strain>
    </source>
</reference>
<keyword evidence="1" id="KW-1133">Transmembrane helix</keyword>
<keyword evidence="1" id="KW-0472">Membrane</keyword>
<organism evidence="2 3">
    <name type="scientific">Thalassomonas viridans</name>
    <dbReference type="NCBI Taxonomy" id="137584"/>
    <lineage>
        <taxon>Bacteria</taxon>
        <taxon>Pseudomonadati</taxon>
        <taxon>Pseudomonadota</taxon>
        <taxon>Gammaproteobacteria</taxon>
        <taxon>Alteromonadales</taxon>
        <taxon>Colwelliaceae</taxon>
        <taxon>Thalassomonas</taxon>
    </lineage>
</organism>
<dbReference type="EMBL" id="CP059733">
    <property type="protein sequence ID" value="WDE06744.1"/>
    <property type="molecule type" value="Genomic_DNA"/>
</dbReference>
<gene>
    <name evidence="2" type="ORF">SG34_007525</name>
</gene>
<evidence type="ECO:0000256" key="1">
    <source>
        <dbReference type="SAM" id="Phobius"/>
    </source>
</evidence>
<dbReference type="AlphaFoldDB" id="A0AAE9Z611"/>
<sequence length="86" mass="9491">MDIDEHLEILATKNSKLFGATHLLCLVGVIAVIALTLIFTVPPVLAGIVTCILAFFLLFHYIGYSVKRTNSRITLLETKYKNQGKG</sequence>
<name>A0AAE9Z611_9GAMM</name>
<feature type="transmembrane region" description="Helical" evidence="1">
    <location>
        <begin position="17"/>
        <end position="38"/>
    </location>
</feature>
<keyword evidence="1" id="KW-0812">Transmembrane</keyword>
<evidence type="ECO:0000313" key="2">
    <source>
        <dbReference type="EMBL" id="WDE06744.1"/>
    </source>
</evidence>
<dbReference type="KEGG" id="tvd:SG34_007525"/>
<dbReference type="Proteomes" id="UP000032352">
    <property type="component" value="Chromosome"/>
</dbReference>
<evidence type="ECO:0000313" key="3">
    <source>
        <dbReference type="Proteomes" id="UP000032352"/>
    </source>
</evidence>
<accession>A0AAE9Z611</accession>
<dbReference type="RefSeq" id="WP_044839936.1">
    <property type="nucleotide sequence ID" value="NZ_CP059733.1"/>
</dbReference>
<proteinExistence type="predicted"/>
<reference evidence="2 3" key="2">
    <citation type="journal article" date="2022" name="Mar. Drugs">
        <title>Bioassay-Guided Fractionation Leads to the Detection of Cholic Acid Generated by the Rare Thalassomonas sp.</title>
        <authorList>
            <person name="Pheiffer F."/>
            <person name="Schneider Y.K."/>
            <person name="Hansen E.H."/>
            <person name="Andersen J.H."/>
            <person name="Isaksson J."/>
            <person name="Busche T."/>
            <person name="R C."/>
            <person name="Kalinowski J."/>
            <person name="Zyl L.V."/>
            <person name="Trindade M."/>
        </authorList>
    </citation>
    <scope>NUCLEOTIDE SEQUENCE [LARGE SCALE GENOMIC DNA]</scope>
    <source>
        <strain evidence="2 3">XOM25</strain>
    </source>
</reference>
<feature type="transmembrane region" description="Helical" evidence="1">
    <location>
        <begin position="44"/>
        <end position="64"/>
    </location>
</feature>